<evidence type="ECO:0000313" key="1">
    <source>
        <dbReference type="EMBL" id="RKR81158.1"/>
    </source>
</evidence>
<sequence>MDLKHHIANENHILSETQLEGINAGLADIEAGRTHSNEYVNTQIEQMIYNFRNGSDNSQVLV</sequence>
<protein>
    <submittedName>
        <fullName evidence="1">Uncharacterized protein</fullName>
    </submittedName>
</protein>
<gene>
    <name evidence="1" type="ORF">BDD43_1302</name>
</gene>
<evidence type="ECO:0000313" key="2">
    <source>
        <dbReference type="Proteomes" id="UP000268007"/>
    </source>
</evidence>
<accession>A0A495IYL4</accession>
<name>A0A495IYL4_9SPHI</name>
<organism evidence="1 2">
    <name type="scientific">Mucilaginibacter gracilis</name>
    <dbReference type="NCBI Taxonomy" id="423350"/>
    <lineage>
        <taxon>Bacteria</taxon>
        <taxon>Pseudomonadati</taxon>
        <taxon>Bacteroidota</taxon>
        <taxon>Sphingobacteriia</taxon>
        <taxon>Sphingobacteriales</taxon>
        <taxon>Sphingobacteriaceae</taxon>
        <taxon>Mucilaginibacter</taxon>
    </lineage>
</organism>
<dbReference type="AlphaFoldDB" id="A0A495IYL4"/>
<dbReference type="EMBL" id="RBKU01000001">
    <property type="protein sequence ID" value="RKR81158.1"/>
    <property type="molecule type" value="Genomic_DNA"/>
</dbReference>
<dbReference type="RefSeq" id="WP_121196885.1">
    <property type="nucleotide sequence ID" value="NZ_RBKU01000001.1"/>
</dbReference>
<keyword evidence="2" id="KW-1185">Reference proteome</keyword>
<comment type="caution">
    <text evidence="1">The sequence shown here is derived from an EMBL/GenBank/DDBJ whole genome shotgun (WGS) entry which is preliminary data.</text>
</comment>
<reference evidence="1 2" key="1">
    <citation type="submission" date="2018-10" db="EMBL/GenBank/DDBJ databases">
        <title>Genomic Encyclopedia of Archaeal and Bacterial Type Strains, Phase II (KMG-II): from individual species to whole genera.</title>
        <authorList>
            <person name="Goeker M."/>
        </authorList>
    </citation>
    <scope>NUCLEOTIDE SEQUENCE [LARGE SCALE GENOMIC DNA]</scope>
    <source>
        <strain evidence="1 2">DSM 18602</strain>
    </source>
</reference>
<dbReference type="Proteomes" id="UP000268007">
    <property type="component" value="Unassembled WGS sequence"/>
</dbReference>
<proteinExistence type="predicted"/>